<dbReference type="GO" id="GO:0003978">
    <property type="term" value="F:UDP-glucose 4-epimerase activity"/>
    <property type="evidence" value="ECO:0007669"/>
    <property type="project" value="UniProtKB-EC"/>
</dbReference>
<dbReference type="PANTHER" id="PTHR43000">
    <property type="entry name" value="DTDP-D-GLUCOSE 4,6-DEHYDRATASE-RELATED"/>
    <property type="match status" value="1"/>
</dbReference>
<dbReference type="Gene3D" id="3.40.50.720">
    <property type="entry name" value="NAD(P)-binding Rossmann-like Domain"/>
    <property type="match status" value="1"/>
</dbReference>
<evidence type="ECO:0000259" key="2">
    <source>
        <dbReference type="Pfam" id="PF01370"/>
    </source>
</evidence>
<sequence>MKTALITGANGFIGSHLTANLASAGWNVIGTVRKERDDATGARSNAGKIIFTGDIGAYKQWDKTLGGVEAVVHLAALAHDTSGNKKWTPQDYIKVNAGATLDLARAAAKTGVKRFIFISTIKVNGETTSVDDPFDETSPVEPSDPYGASKLMAENGLWEIAKETGMEIVVIRPPLVYGRGVKGNMGALIDAVNKKRFLPAPAVKNLRSFVYAGNLADAILVCMEHPKASGHTFIVSDGEDISTINLIRLIAKSARSGAVIIPTPKMLLALAGAVGDAIEAILGRHVSFNSAAISKVQSSLQVDSARIRRKLGWSPPFTLEEAIIKTVGRP</sequence>
<evidence type="ECO:0000256" key="1">
    <source>
        <dbReference type="ARBA" id="ARBA00007637"/>
    </source>
</evidence>
<dbReference type="AlphaFoldDB" id="A0A3B1D0C7"/>
<feature type="domain" description="NAD-dependent epimerase/dehydratase" evidence="2">
    <location>
        <begin position="4"/>
        <end position="232"/>
    </location>
</feature>
<comment type="similarity">
    <text evidence="1">Belongs to the NAD(P)-dependent epimerase/dehydratase family.</text>
</comment>
<evidence type="ECO:0000313" key="3">
    <source>
        <dbReference type="EMBL" id="VAX22247.1"/>
    </source>
</evidence>
<keyword evidence="3" id="KW-0413">Isomerase</keyword>
<reference evidence="3" key="1">
    <citation type="submission" date="2018-06" db="EMBL/GenBank/DDBJ databases">
        <authorList>
            <person name="Zhirakovskaya E."/>
        </authorList>
    </citation>
    <scope>NUCLEOTIDE SEQUENCE</scope>
</reference>
<protein>
    <submittedName>
        <fullName evidence="3">UDP-glucose 4-epimerase</fullName>
        <ecNumber evidence="3">5.1.3.2</ecNumber>
    </submittedName>
</protein>
<accession>A0A3B1D0C7</accession>
<dbReference type="SUPFAM" id="SSF51735">
    <property type="entry name" value="NAD(P)-binding Rossmann-fold domains"/>
    <property type="match status" value="1"/>
</dbReference>
<dbReference type="Pfam" id="PF01370">
    <property type="entry name" value="Epimerase"/>
    <property type="match status" value="1"/>
</dbReference>
<dbReference type="EMBL" id="UOGB01000231">
    <property type="protein sequence ID" value="VAX22247.1"/>
    <property type="molecule type" value="Genomic_DNA"/>
</dbReference>
<name>A0A3B1D0C7_9ZZZZ</name>
<gene>
    <name evidence="3" type="ORF">MNBD_NITROSPINAE03-1271</name>
</gene>
<dbReference type="EC" id="5.1.3.2" evidence="3"/>
<proteinExistence type="inferred from homology"/>
<dbReference type="InterPro" id="IPR036291">
    <property type="entry name" value="NAD(P)-bd_dom_sf"/>
</dbReference>
<organism evidence="3">
    <name type="scientific">hydrothermal vent metagenome</name>
    <dbReference type="NCBI Taxonomy" id="652676"/>
    <lineage>
        <taxon>unclassified sequences</taxon>
        <taxon>metagenomes</taxon>
        <taxon>ecological metagenomes</taxon>
    </lineage>
</organism>
<dbReference type="InterPro" id="IPR001509">
    <property type="entry name" value="Epimerase_deHydtase"/>
</dbReference>